<feature type="domain" description="Copper-binding protein MbnP-like" evidence="1">
    <location>
        <begin position="52"/>
        <end position="252"/>
    </location>
</feature>
<accession>A0A1H9FDL8</accession>
<protein>
    <recommendedName>
        <fullName evidence="1">Copper-binding protein MbnP-like domain-containing protein</fullName>
    </recommendedName>
</protein>
<reference evidence="3" key="1">
    <citation type="submission" date="2016-10" db="EMBL/GenBank/DDBJ databases">
        <authorList>
            <person name="Varghese N."/>
            <person name="Submissions S."/>
        </authorList>
    </citation>
    <scope>NUCLEOTIDE SEQUENCE [LARGE SCALE GENOMIC DNA]</scope>
    <source>
        <strain evidence="3">DSM 15719</strain>
    </source>
</reference>
<dbReference type="Proteomes" id="UP000183658">
    <property type="component" value="Unassembled WGS sequence"/>
</dbReference>
<evidence type="ECO:0000313" key="2">
    <source>
        <dbReference type="EMBL" id="SEQ35418.1"/>
    </source>
</evidence>
<evidence type="ECO:0000313" key="3">
    <source>
        <dbReference type="Proteomes" id="UP000183658"/>
    </source>
</evidence>
<gene>
    <name evidence="2" type="ORF">SAMN05444355_102144</name>
</gene>
<dbReference type="EMBL" id="FOFZ01000002">
    <property type="protein sequence ID" value="SEQ35418.1"/>
    <property type="molecule type" value="Genomic_DNA"/>
</dbReference>
<dbReference type="AlphaFoldDB" id="A0A1H9FDL8"/>
<evidence type="ECO:0000259" key="1">
    <source>
        <dbReference type="Pfam" id="PF20243"/>
    </source>
</evidence>
<dbReference type="InterPro" id="IPR046863">
    <property type="entry name" value="MbnP-like_dom"/>
</dbReference>
<name>A0A1H9FDL8_FLAFI</name>
<dbReference type="Pfam" id="PF20243">
    <property type="entry name" value="MbnP"/>
    <property type="match status" value="1"/>
</dbReference>
<proteinExistence type="predicted"/>
<sequence length="286" mass="30839">MRSSFGAAYLKNYKKEITLKEMKNLLYKAVAVLAMSAALTACSNDETTVSGTGKVALEFDNSFNGNDLILETQANTTASNEVLKITAIKYIISNIVLTKEDGTTFTYPKSDSYFIVDEATATSHVLDLKNVPAANYTKVTFGVGVDKAQWELGATGQADFLAKAQAEGMMWSWSAGYKFIAFEGTFTSATVGTALPFKVHTGQTGTDYNYATIILDLKTKALVRSNITPQIHIVTDLSKVLNSTNVIKLSDNNPNGTGAMIMGGANLPLVTQNVATMFTVDHVHND</sequence>
<keyword evidence="3" id="KW-1185">Reference proteome</keyword>
<organism evidence="2 3">
    <name type="scientific">Flavobacterium frigoris</name>
    <dbReference type="NCBI Taxonomy" id="229204"/>
    <lineage>
        <taxon>Bacteria</taxon>
        <taxon>Pseudomonadati</taxon>
        <taxon>Bacteroidota</taxon>
        <taxon>Flavobacteriia</taxon>
        <taxon>Flavobacteriales</taxon>
        <taxon>Flavobacteriaceae</taxon>
        <taxon>Flavobacterium</taxon>
    </lineage>
</organism>